<protein>
    <submittedName>
        <fullName evidence="3">Uncharacterized protein</fullName>
    </submittedName>
</protein>
<dbReference type="RefSeq" id="WP_181569718.1">
    <property type="nucleotide sequence ID" value="NZ_CP059322.2"/>
</dbReference>
<feature type="compositionally biased region" description="Gly residues" evidence="1">
    <location>
        <begin position="86"/>
        <end position="114"/>
    </location>
</feature>
<dbReference type="KEGG" id="mfeu:H1D33_29095"/>
<evidence type="ECO:0000256" key="2">
    <source>
        <dbReference type="SAM" id="Phobius"/>
    </source>
</evidence>
<proteinExistence type="predicted"/>
<dbReference type="Proteomes" id="UP000510844">
    <property type="component" value="Chromosome"/>
</dbReference>
<dbReference type="AlphaFoldDB" id="A0A7L6B5K0"/>
<gene>
    <name evidence="3" type="ORF">H1D33_29095</name>
</gene>
<accession>A0A7L6B5K0</accession>
<keyword evidence="2" id="KW-0812">Transmembrane</keyword>
<reference evidence="4" key="1">
    <citation type="submission" date="2020-07" db="EMBL/GenBank/DDBJ databases">
        <title>A new Micromonospora strain with potent antibiotic activity isolated from the microbiome of a mid-Atlantic deep-sea sponge.</title>
        <authorList>
            <person name="Back C.R."/>
            <person name="Stennett H.L."/>
            <person name="Williams S.E."/>
            <person name="Wang L."/>
            <person name="Ojeda Gomez J."/>
            <person name="Abdulle O.M."/>
            <person name="Duffy T."/>
            <person name="Hendry K.R."/>
            <person name="Powell D."/>
            <person name="Stach J.E."/>
            <person name="Essex-Lopresti A.E."/>
            <person name="Willis C.L."/>
            <person name="Curnow P."/>
            <person name="Race P.R."/>
        </authorList>
    </citation>
    <scope>NUCLEOTIDE SEQUENCE [LARGE SCALE GENOMIC DNA]</scope>
    <source>
        <strain evidence="4">28ISP2-46</strain>
    </source>
</reference>
<feature type="transmembrane region" description="Helical" evidence="2">
    <location>
        <begin position="38"/>
        <end position="56"/>
    </location>
</feature>
<keyword evidence="4" id="KW-1185">Reference proteome</keyword>
<dbReference type="EMBL" id="CP059322">
    <property type="protein sequence ID" value="QLQ37227.1"/>
    <property type="molecule type" value="Genomic_DNA"/>
</dbReference>
<keyword evidence="2" id="KW-0472">Membrane</keyword>
<feature type="region of interest" description="Disordered" evidence="1">
    <location>
        <begin position="76"/>
        <end position="114"/>
    </location>
</feature>
<evidence type="ECO:0000313" key="4">
    <source>
        <dbReference type="Proteomes" id="UP000510844"/>
    </source>
</evidence>
<name>A0A7L6B5K0_9ACTN</name>
<sequence>MRGRPVRAGHVLVAVGALLIVGSAVALAREIARTPEWGSGWAIGIGVGVMLALAGVDEIRHRRRFGAGYREAAGGAAVLPHTPGPETGGGQMPDYGSGDGGGGSGGDCGGGGGN</sequence>
<keyword evidence="2" id="KW-1133">Transmembrane helix</keyword>
<organism evidence="3 4">
    <name type="scientific">Micromonospora robiginosa</name>
    <dbReference type="NCBI Taxonomy" id="2749844"/>
    <lineage>
        <taxon>Bacteria</taxon>
        <taxon>Bacillati</taxon>
        <taxon>Actinomycetota</taxon>
        <taxon>Actinomycetes</taxon>
        <taxon>Micromonosporales</taxon>
        <taxon>Micromonosporaceae</taxon>
        <taxon>Micromonospora</taxon>
    </lineage>
</organism>
<reference evidence="3 4" key="2">
    <citation type="journal article" date="2021" name="Mar. Drugs">
        <title>A New Micromonospora Strain with Antibiotic Activity Isolated from the Microbiome of a Mid-Atlantic Deep-Sea Sponge.</title>
        <authorList>
            <person name="Back C.R."/>
            <person name="Stennett H.L."/>
            <person name="Williams S.E."/>
            <person name="Wang L."/>
            <person name="Ojeda Gomez J."/>
            <person name="Abdulle O.M."/>
            <person name="Duffy T."/>
            <person name="Neal C."/>
            <person name="Mantell J."/>
            <person name="Jepson M.A."/>
            <person name="Hendry K.R."/>
            <person name="Powell D."/>
            <person name="Stach J.E.M."/>
            <person name="Essex-Lopresti A.E."/>
            <person name="Willis C.L."/>
            <person name="Curnow P."/>
            <person name="Race P.R."/>
        </authorList>
    </citation>
    <scope>NUCLEOTIDE SEQUENCE [LARGE SCALE GENOMIC DNA]</scope>
    <source>
        <strain evidence="3 4">28ISP2-46</strain>
    </source>
</reference>
<evidence type="ECO:0000313" key="3">
    <source>
        <dbReference type="EMBL" id="QLQ37227.1"/>
    </source>
</evidence>
<evidence type="ECO:0000256" key="1">
    <source>
        <dbReference type="SAM" id="MobiDB-lite"/>
    </source>
</evidence>